<dbReference type="AlphaFoldDB" id="A0A2V2NBU9"/>
<proteinExistence type="predicted"/>
<evidence type="ECO:0000313" key="1">
    <source>
        <dbReference type="EMBL" id="PWR76220.1"/>
    </source>
</evidence>
<name>A0A2V2NBU9_9EURY</name>
<protein>
    <submittedName>
        <fullName evidence="1">Uncharacterized protein</fullName>
    </submittedName>
</protein>
<accession>A0A2V2NBU9</accession>
<dbReference type="GeneID" id="97610650"/>
<dbReference type="OrthoDB" id="119205at2157"/>
<keyword evidence="2" id="KW-1185">Reference proteome</keyword>
<sequence>MYTKLGTGVLMIVLLISLTGTCFAADSPGYLATLTGGESQIVNGTDGMMVITLDNPDQKVNITKEDNTSQISVGLLKYAVLPIDAITIFSSPEMKTASIVKIENLSISDNNDNLTLKVKPLDYYDGEVLTSYAQDTVNLKELDEKLFNSTGLYLEMINNIPENFHNSISPLEKCIGDCHGDSQCIFDCDDYC</sequence>
<dbReference type="EMBL" id="QGMZ01000003">
    <property type="protein sequence ID" value="PWR76220.1"/>
    <property type="molecule type" value="Genomic_DNA"/>
</dbReference>
<dbReference type="RefSeq" id="WP_109939180.1">
    <property type="nucleotide sequence ID" value="NZ_CP176366.1"/>
</dbReference>
<dbReference type="Proteomes" id="UP000245934">
    <property type="component" value="Unassembled WGS sequence"/>
</dbReference>
<reference evidence="1 2" key="1">
    <citation type="submission" date="2018-05" db="EMBL/GenBank/DDBJ databases">
        <title>Draft genome of Methanospirillum stamsii Pt1.</title>
        <authorList>
            <person name="Dueholm M.S."/>
            <person name="Nielsen P.H."/>
            <person name="Bakmann L.F."/>
            <person name="Otzen D.E."/>
        </authorList>
    </citation>
    <scope>NUCLEOTIDE SEQUENCE [LARGE SCALE GENOMIC DNA]</scope>
    <source>
        <strain evidence="1 2">Pt1</strain>
    </source>
</reference>
<evidence type="ECO:0000313" key="2">
    <source>
        <dbReference type="Proteomes" id="UP000245934"/>
    </source>
</evidence>
<gene>
    <name evidence="1" type="ORF">DLD82_00670</name>
</gene>
<organism evidence="1 2">
    <name type="scientific">Methanospirillum stamsii</name>
    <dbReference type="NCBI Taxonomy" id="1277351"/>
    <lineage>
        <taxon>Archaea</taxon>
        <taxon>Methanobacteriati</taxon>
        <taxon>Methanobacteriota</taxon>
        <taxon>Stenosarchaea group</taxon>
        <taxon>Methanomicrobia</taxon>
        <taxon>Methanomicrobiales</taxon>
        <taxon>Methanospirillaceae</taxon>
        <taxon>Methanospirillum</taxon>
    </lineage>
</organism>
<comment type="caution">
    <text evidence="1">The sequence shown here is derived from an EMBL/GenBank/DDBJ whole genome shotgun (WGS) entry which is preliminary data.</text>
</comment>